<feature type="compositionally biased region" description="Low complexity" evidence="10">
    <location>
        <begin position="821"/>
        <end position="832"/>
    </location>
</feature>
<evidence type="ECO:0000256" key="11">
    <source>
        <dbReference type="SAM" id="Phobius"/>
    </source>
</evidence>
<keyword evidence="12" id="KW-0732">Signal</keyword>
<dbReference type="InterPro" id="IPR006153">
    <property type="entry name" value="Cation/H_exchanger_TM"/>
</dbReference>
<evidence type="ECO:0000256" key="1">
    <source>
        <dbReference type="ARBA" id="ARBA00004141"/>
    </source>
</evidence>
<feature type="transmembrane region" description="Helical" evidence="11">
    <location>
        <begin position="172"/>
        <end position="189"/>
    </location>
</feature>
<feature type="compositionally biased region" description="Polar residues" evidence="10">
    <location>
        <begin position="756"/>
        <end position="765"/>
    </location>
</feature>
<comment type="similarity">
    <text evidence="9">Belongs to the monovalent cation:proton antiporter 1 (CPA1) transporter (TC 2.A.36) family.</text>
</comment>
<evidence type="ECO:0000256" key="2">
    <source>
        <dbReference type="ARBA" id="ARBA00022448"/>
    </source>
</evidence>
<proteinExistence type="inferred from homology"/>
<dbReference type="InterPro" id="IPR004709">
    <property type="entry name" value="NaH_exchanger"/>
</dbReference>
<dbReference type="EMBL" id="NIVC01004475">
    <property type="protein sequence ID" value="PAA47370.1"/>
    <property type="molecule type" value="Genomic_DNA"/>
</dbReference>
<keyword evidence="2 9" id="KW-0813">Transport</keyword>
<evidence type="ECO:0000313" key="14">
    <source>
        <dbReference type="EMBL" id="PAA47370.1"/>
    </source>
</evidence>
<feature type="transmembrane region" description="Helical" evidence="11">
    <location>
        <begin position="137"/>
        <end position="160"/>
    </location>
</feature>
<keyword evidence="5" id="KW-0915">Sodium</keyword>
<dbReference type="Gene3D" id="6.10.140.1330">
    <property type="match status" value="1"/>
</dbReference>
<sequence length="1040" mass="114549">MLQQSLSQQLLLLILLLVCSAELVASATGESTTPASSRNSTGGGAHSNESHQCMLGSLICIHDDLKPFLVTALWLLFLVVLLLVFERTEHAQHHAQHPHPAVSIDDAASEVSATLRSRLYKVRRFCNKVLLHGIKEYLPTSCLQILLGLAFAGAFQLSGYHIDHLENLNPSLFFHFLLPIIIINAGFGVEKRHFYFNLPAILSFAVIGTIIVALVIGYCIYAMSIIDPSPFSLLKNVTKIEALTFGALISAVDPVAVLALFERMHLNKPLYMTLFGESVLNDAVSVVLYNMFTQAKAAMVSHGVEEWHPTSIEIAGTAVYSIHVAVTGLIIGIACGVLASGLMRILPNAGNQNLAVLIVVIAGYLSFYLAELIAASGILSTFVCSIVMSIYLANLTPISQSFLRQSTKSYAEISEGFIYLVMGVSALQLFFGTSTPSNVIDVPFIFITLFLCIVLRFACVYGIGYLLKLGSLTELRASDFFILSYGGLRGAIALALSLMLDRGHYKYANHFFACTMMMVLLTCFINGISLKPLIMLAKIEIDESVEDSLWDQIMNRTCDYVGFFMGSLTGYQPLMKRIYLGWNRFNDKYLRRALLKSKVYNEAQDEGIYELHRKIVADEFLKFATQSKSLIDLNALRSDSMVYAIRRVSSMGNTGMVHSASSHRSLNLPPIVRQALSVGETLDQLDTDTTQQEHNNPVLDMEALSNNLAKSERDQDDQQNHHRHFMRDNRIINPRSWQDKNHKPTGSSSANNLEALAKQQQQSGDQLHPPHLSANPRVKFSINADLDDDDADDDNADAKSASSGTIQFLTTGDEKPEKSEQQQQDEAQPAAAEDSESTLPYASRYYAHHPHIIQLPRHSRNNLEMSTIVRKGSDAALLDPAAAAAVASAASATGSGNGRLGKKKSVSFAMLSPDQATLDPRTQQMKSLPESASDAGAASSCSDCHMHGRFQVRVCHEDLHHSEHFLPASVPYIRVDDNETAEPSEEFKFEVNILDSLPWNRDNDSDRNNEDAFDRYRRGADPQGGTSNQGFKNDAGESIA</sequence>
<name>A0A267DDI7_9PLAT</name>
<evidence type="ECO:0000256" key="3">
    <source>
        <dbReference type="ARBA" id="ARBA00022692"/>
    </source>
</evidence>
<dbReference type="PRINTS" id="PR01084">
    <property type="entry name" value="NAHEXCHNGR"/>
</dbReference>
<dbReference type="PANTHER" id="PTHR10110:SF126">
    <property type="entry name" value="NA(+)_H(+) EXCHANGER PROTEIN 7"/>
    <property type="match status" value="1"/>
</dbReference>
<keyword evidence="7 11" id="KW-0472">Membrane</keyword>
<dbReference type="Proteomes" id="UP000215902">
    <property type="component" value="Unassembled WGS sequence"/>
</dbReference>
<dbReference type="NCBIfam" id="TIGR00840">
    <property type="entry name" value="b_cpa1"/>
    <property type="match status" value="1"/>
</dbReference>
<evidence type="ECO:0000256" key="7">
    <source>
        <dbReference type="ARBA" id="ARBA00023136"/>
    </source>
</evidence>
<feature type="compositionally biased region" description="Polar residues" evidence="10">
    <location>
        <begin position="800"/>
        <end position="810"/>
    </location>
</feature>
<evidence type="ECO:0000256" key="8">
    <source>
        <dbReference type="ARBA" id="ARBA00023201"/>
    </source>
</evidence>
<feature type="region of interest" description="Disordered" evidence="10">
    <location>
        <begin position="784"/>
        <end position="837"/>
    </location>
</feature>
<evidence type="ECO:0000256" key="5">
    <source>
        <dbReference type="ARBA" id="ARBA00023053"/>
    </source>
</evidence>
<feature type="region of interest" description="Disordered" evidence="10">
    <location>
        <begin position="997"/>
        <end position="1040"/>
    </location>
</feature>
<dbReference type="OrthoDB" id="196264at2759"/>
<feature type="region of interest" description="Disordered" evidence="10">
    <location>
        <begin position="756"/>
        <end position="775"/>
    </location>
</feature>
<keyword evidence="3 9" id="KW-0812">Transmembrane</keyword>
<evidence type="ECO:0000256" key="10">
    <source>
        <dbReference type="SAM" id="MobiDB-lite"/>
    </source>
</evidence>
<keyword evidence="8 9" id="KW-0739">Sodium transport</keyword>
<feature type="transmembrane region" description="Helical" evidence="11">
    <location>
        <begin position="354"/>
        <end position="370"/>
    </location>
</feature>
<dbReference type="PANTHER" id="PTHR10110">
    <property type="entry name" value="SODIUM/HYDROGEN EXCHANGER"/>
    <property type="match status" value="1"/>
</dbReference>
<protein>
    <recommendedName>
        <fullName evidence="9">Sodium/hydrogen exchanger</fullName>
    </recommendedName>
</protein>
<organism evidence="14 15">
    <name type="scientific">Macrostomum lignano</name>
    <dbReference type="NCBI Taxonomy" id="282301"/>
    <lineage>
        <taxon>Eukaryota</taxon>
        <taxon>Metazoa</taxon>
        <taxon>Spiralia</taxon>
        <taxon>Lophotrochozoa</taxon>
        <taxon>Platyhelminthes</taxon>
        <taxon>Rhabditophora</taxon>
        <taxon>Macrostomorpha</taxon>
        <taxon>Macrostomida</taxon>
        <taxon>Macrostomidae</taxon>
        <taxon>Macrostomum</taxon>
    </lineage>
</organism>
<accession>A0A267DDI7</accession>
<evidence type="ECO:0000313" key="15">
    <source>
        <dbReference type="Proteomes" id="UP000215902"/>
    </source>
</evidence>
<feature type="transmembrane region" description="Helical" evidence="11">
    <location>
        <begin position="243"/>
        <end position="261"/>
    </location>
</feature>
<keyword evidence="4 11" id="KW-1133">Transmembrane helix</keyword>
<dbReference type="InterPro" id="IPR018422">
    <property type="entry name" value="Cation/H_exchanger_CPA1"/>
</dbReference>
<evidence type="ECO:0000256" key="9">
    <source>
        <dbReference type="RuleBase" id="RU003722"/>
    </source>
</evidence>
<keyword evidence="6 9" id="KW-0406">Ion transport</keyword>
<feature type="transmembrane region" description="Helical" evidence="11">
    <location>
        <begin position="68"/>
        <end position="85"/>
    </location>
</feature>
<feature type="compositionally biased region" description="Basic and acidic residues" evidence="10">
    <location>
        <begin position="1001"/>
        <end position="1020"/>
    </location>
</feature>
<evidence type="ECO:0000259" key="13">
    <source>
        <dbReference type="Pfam" id="PF00999"/>
    </source>
</evidence>
<dbReference type="GO" id="GO:0098719">
    <property type="term" value="P:sodium ion import across plasma membrane"/>
    <property type="evidence" value="ECO:0007669"/>
    <property type="project" value="TreeGrafter"/>
</dbReference>
<keyword evidence="15" id="KW-1185">Reference proteome</keyword>
<evidence type="ECO:0000256" key="4">
    <source>
        <dbReference type="ARBA" id="ARBA00022989"/>
    </source>
</evidence>
<feature type="chain" id="PRO_5011972504" description="Sodium/hydrogen exchanger" evidence="12">
    <location>
        <begin position="22"/>
        <end position="1040"/>
    </location>
</feature>
<dbReference type="GO" id="GO:0015385">
    <property type="term" value="F:sodium:proton antiporter activity"/>
    <property type="evidence" value="ECO:0007669"/>
    <property type="project" value="InterPro"/>
</dbReference>
<comment type="subcellular location">
    <subcellularLocation>
        <location evidence="1">Membrane</location>
        <topology evidence="1">Multi-pass membrane protein</topology>
    </subcellularLocation>
</comment>
<feature type="transmembrane region" description="Helical" evidence="11">
    <location>
        <begin position="510"/>
        <end position="530"/>
    </location>
</feature>
<dbReference type="GO" id="GO:0051453">
    <property type="term" value="P:regulation of intracellular pH"/>
    <property type="evidence" value="ECO:0007669"/>
    <property type="project" value="TreeGrafter"/>
</dbReference>
<gene>
    <name evidence="14" type="ORF">BOX15_Mlig023561g1</name>
</gene>
<feature type="transmembrane region" description="Helical" evidence="11">
    <location>
        <begin position="318"/>
        <end position="342"/>
    </location>
</feature>
<dbReference type="STRING" id="282301.A0A267DDI7"/>
<feature type="region of interest" description="Disordered" evidence="10">
    <location>
        <begin position="710"/>
        <end position="750"/>
    </location>
</feature>
<dbReference type="GO" id="GO:0015386">
    <property type="term" value="F:potassium:proton antiporter activity"/>
    <property type="evidence" value="ECO:0007669"/>
    <property type="project" value="TreeGrafter"/>
</dbReference>
<comment type="caution">
    <text evidence="14">The sequence shown here is derived from an EMBL/GenBank/DDBJ whole genome shotgun (WGS) entry which is preliminary data.</text>
</comment>
<dbReference type="Pfam" id="PF00999">
    <property type="entry name" value="Na_H_Exchanger"/>
    <property type="match status" value="1"/>
</dbReference>
<feature type="transmembrane region" description="Helical" evidence="11">
    <location>
        <begin position="416"/>
        <end position="432"/>
    </location>
</feature>
<reference evidence="14 15" key="1">
    <citation type="submission" date="2017-06" db="EMBL/GenBank/DDBJ databases">
        <title>A platform for efficient transgenesis in Macrostomum lignano, a flatworm model organism for stem cell research.</title>
        <authorList>
            <person name="Berezikov E."/>
        </authorList>
    </citation>
    <scope>NUCLEOTIDE SEQUENCE [LARGE SCALE GENOMIC DNA]</scope>
    <source>
        <strain evidence="14">DV1</strain>
        <tissue evidence="14">Whole organism</tissue>
    </source>
</reference>
<feature type="domain" description="Cation/H+ exchanger transmembrane" evidence="13">
    <location>
        <begin position="131"/>
        <end position="534"/>
    </location>
</feature>
<feature type="compositionally biased region" description="Basic and acidic residues" evidence="10">
    <location>
        <begin position="710"/>
        <end position="730"/>
    </location>
</feature>
<dbReference type="GO" id="GO:0005886">
    <property type="term" value="C:plasma membrane"/>
    <property type="evidence" value="ECO:0007669"/>
    <property type="project" value="TreeGrafter"/>
</dbReference>
<feature type="transmembrane region" description="Helical" evidence="11">
    <location>
        <begin position="201"/>
        <end position="223"/>
    </location>
</feature>
<dbReference type="AlphaFoldDB" id="A0A267DDI7"/>
<feature type="transmembrane region" description="Helical" evidence="11">
    <location>
        <begin position="444"/>
        <end position="467"/>
    </location>
</feature>
<evidence type="ECO:0000256" key="12">
    <source>
        <dbReference type="SAM" id="SignalP"/>
    </source>
</evidence>
<feature type="transmembrane region" description="Helical" evidence="11">
    <location>
        <begin position="376"/>
        <end position="395"/>
    </location>
</feature>
<evidence type="ECO:0000256" key="6">
    <source>
        <dbReference type="ARBA" id="ARBA00023065"/>
    </source>
</evidence>
<keyword evidence="9" id="KW-0050">Antiport</keyword>
<feature type="compositionally biased region" description="Acidic residues" evidence="10">
    <location>
        <begin position="785"/>
        <end position="795"/>
    </location>
</feature>
<feature type="transmembrane region" description="Helical" evidence="11">
    <location>
        <begin position="479"/>
        <end position="498"/>
    </location>
</feature>
<feature type="signal peptide" evidence="12">
    <location>
        <begin position="1"/>
        <end position="21"/>
    </location>
</feature>